<evidence type="ECO:0000256" key="1">
    <source>
        <dbReference type="ARBA" id="ARBA00023172"/>
    </source>
</evidence>
<dbReference type="InterPro" id="IPR013762">
    <property type="entry name" value="Integrase-like_cat_sf"/>
</dbReference>
<dbReference type="KEGG" id="maqu:Maq22A_c23020"/>
<dbReference type="GO" id="GO:0015074">
    <property type="term" value="P:DNA integration"/>
    <property type="evidence" value="ECO:0007669"/>
    <property type="project" value="InterPro"/>
</dbReference>
<proteinExistence type="predicted"/>
<keyword evidence="1" id="KW-0233">DNA recombination</keyword>
<reference evidence="2 3" key="1">
    <citation type="journal article" date="2015" name="Genome Announc.">
        <title>Complete Genome Sequence of Methylobacterium aquaticum Strain 22A, Isolated from Racomitrium japonicum Moss.</title>
        <authorList>
            <person name="Tani A."/>
            <person name="Ogura Y."/>
            <person name="Hayashi T."/>
            <person name="Kimbara K."/>
        </authorList>
    </citation>
    <scope>NUCLEOTIDE SEQUENCE [LARGE SCALE GENOMIC DNA]</scope>
    <source>
        <strain evidence="2 3">MA-22A</strain>
    </source>
</reference>
<dbReference type="AlphaFoldDB" id="A0A0C6F4F3"/>
<dbReference type="Proteomes" id="UP000061432">
    <property type="component" value="Chromosome"/>
</dbReference>
<dbReference type="CDD" id="cd01184">
    <property type="entry name" value="INT_C_like_1"/>
    <property type="match status" value="1"/>
</dbReference>
<dbReference type="RefSeq" id="WP_060848493.1">
    <property type="nucleotide sequence ID" value="NZ_AP014704.1"/>
</dbReference>
<dbReference type="OrthoDB" id="9784724at2"/>
<name>A0A0C6F4F3_9HYPH</name>
<dbReference type="SUPFAM" id="SSF56349">
    <property type="entry name" value="DNA breaking-rejoining enzymes"/>
    <property type="match status" value="1"/>
</dbReference>
<dbReference type="Gene3D" id="1.10.443.10">
    <property type="entry name" value="Intergrase catalytic core"/>
    <property type="match status" value="1"/>
</dbReference>
<evidence type="ECO:0000313" key="3">
    <source>
        <dbReference type="Proteomes" id="UP000061432"/>
    </source>
</evidence>
<dbReference type="PATRIC" id="fig|270351.10.peg.4440"/>
<sequence>MPLNLTGRGMSSELHEAYGEELEMLAADFASAQARQDPTIVQADLKALLQRTGAVLDPSSDEYHEAGLAILRAHVRAYELKLERQRGKIVATPAPSADRGPKLSEAFEAWKTGSGTRGSRKPSPKTLLEAVYAVRRFTEWHGDARLGDITRAMGREFALALAKVPTGLPDSLRQTPLRELVKKEKELAHLPPVHSGTINKSLNILSAIVSHAEAGGGLDAVPGGFRNPFGKGVKLDTDRREADPRQPFSAADLKSIFGVGVFRDGDRPTGGAGEAAYWLPLLALLSGARQGELAQLRVMDLAEDAESGVWYLDIGTAGGRSIKTASSQRRVPLHPALVDIGLLRYRAGLVAAGAKPEASLWPALNIEREAQPAGAWSKWFTRFLRKTVGIEDPTKVFHSFRHTLKRMARDAGLHEEMHDALTGHAGGGGVGRGYGRGFGLKAMAAEMAKIEVPEVVRGLRWSATGPGEARRQ</sequence>
<organism evidence="2 3">
    <name type="scientific">Methylobacterium aquaticum</name>
    <dbReference type="NCBI Taxonomy" id="270351"/>
    <lineage>
        <taxon>Bacteria</taxon>
        <taxon>Pseudomonadati</taxon>
        <taxon>Pseudomonadota</taxon>
        <taxon>Alphaproteobacteria</taxon>
        <taxon>Hyphomicrobiales</taxon>
        <taxon>Methylobacteriaceae</taxon>
        <taxon>Methylobacterium</taxon>
    </lineage>
</organism>
<dbReference type="GO" id="GO:0006310">
    <property type="term" value="P:DNA recombination"/>
    <property type="evidence" value="ECO:0007669"/>
    <property type="project" value="UniProtKB-KW"/>
</dbReference>
<reference evidence="3" key="2">
    <citation type="submission" date="2015-01" db="EMBL/GenBank/DDBJ databases">
        <title>Complete genome sequence of Methylobacterium aquaticum strain 22A.</title>
        <authorList>
            <person name="Tani A."/>
            <person name="Ogura Y."/>
            <person name="Hayashi T."/>
        </authorList>
    </citation>
    <scope>NUCLEOTIDE SEQUENCE [LARGE SCALE GENOMIC DNA]</scope>
    <source>
        <strain evidence="3">MA-22A</strain>
    </source>
</reference>
<protein>
    <submittedName>
        <fullName evidence="2">Lambda integrase-like/DNA breaking-rejoiningenzyme, catalytic core</fullName>
    </submittedName>
</protein>
<dbReference type="EMBL" id="AP014704">
    <property type="protein sequence ID" value="BAQ47571.1"/>
    <property type="molecule type" value="Genomic_DNA"/>
</dbReference>
<dbReference type="InterPro" id="IPR011010">
    <property type="entry name" value="DNA_brk_join_enz"/>
</dbReference>
<accession>A0A0C6F4F3</accession>
<dbReference type="GO" id="GO:0003677">
    <property type="term" value="F:DNA binding"/>
    <property type="evidence" value="ECO:0007669"/>
    <property type="project" value="InterPro"/>
</dbReference>
<gene>
    <name evidence="2" type="primary">xerC</name>
    <name evidence="2" type="ORF">Maq22A_c23020</name>
</gene>
<dbReference type="STRING" id="270351.Maq22A_c23020"/>
<evidence type="ECO:0000313" key="2">
    <source>
        <dbReference type="EMBL" id="BAQ47571.1"/>
    </source>
</evidence>